<dbReference type="Gene3D" id="3.40.50.10310">
    <property type="entry name" value="Creatininase"/>
    <property type="match status" value="1"/>
</dbReference>
<name>A0A8J3EB00_9PROT</name>
<dbReference type="InterPro" id="IPR003785">
    <property type="entry name" value="Creatininase/forma_Hydrolase"/>
</dbReference>
<dbReference type="GO" id="GO:0016811">
    <property type="term" value="F:hydrolase activity, acting on carbon-nitrogen (but not peptide) bonds, in linear amides"/>
    <property type="evidence" value="ECO:0007669"/>
    <property type="project" value="TreeGrafter"/>
</dbReference>
<keyword evidence="3" id="KW-0378">Hydrolase</keyword>
<keyword evidence="2" id="KW-0479">Metal-binding</keyword>
<evidence type="ECO:0000256" key="3">
    <source>
        <dbReference type="ARBA" id="ARBA00022801"/>
    </source>
</evidence>
<dbReference type="PANTHER" id="PTHR35005">
    <property type="entry name" value="3-DEHYDRO-SCYLLO-INOSOSE HYDROLASE"/>
    <property type="match status" value="1"/>
</dbReference>
<comment type="similarity">
    <text evidence="5">Belongs to the creatininase superfamily.</text>
</comment>
<evidence type="ECO:0000256" key="2">
    <source>
        <dbReference type="ARBA" id="ARBA00022723"/>
    </source>
</evidence>
<dbReference type="RefSeq" id="WP_188898577.1">
    <property type="nucleotide sequence ID" value="NZ_BMKS01000002.1"/>
</dbReference>
<dbReference type="GO" id="GO:0009231">
    <property type="term" value="P:riboflavin biosynthetic process"/>
    <property type="evidence" value="ECO:0007669"/>
    <property type="project" value="TreeGrafter"/>
</dbReference>
<protein>
    <submittedName>
        <fullName evidence="6">Amidase</fullName>
    </submittedName>
</protein>
<evidence type="ECO:0000313" key="7">
    <source>
        <dbReference type="Proteomes" id="UP000597507"/>
    </source>
</evidence>
<accession>A0A8J3EB00</accession>
<evidence type="ECO:0000313" key="6">
    <source>
        <dbReference type="EMBL" id="GGG21638.1"/>
    </source>
</evidence>
<dbReference type="GO" id="GO:0046872">
    <property type="term" value="F:metal ion binding"/>
    <property type="evidence" value="ECO:0007669"/>
    <property type="project" value="UniProtKB-KW"/>
</dbReference>
<dbReference type="SUPFAM" id="SSF102215">
    <property type="entry name" value="Creatininase"/>
    <property type="match status" value="1"/>
</dbReference>
<keyword evidence="4" id="KW-0862">Zinc</keyword>
<gene>
    <name evidence="6" type="ORF">GCM10010964_07280</name>
</gene>
<dbReference type="PANTHER" id="PTHR35005:SF1">
    <property type="entry name" value="2-AMINO-5-FORMYLAMINO-6-RIBOSYLAMINOPYRIMIDIN-4(3H)-ONE 5'-MONOPHOSPHATE DEFORMYLASE"/>
    <property type="match status" value="1"/>
</dbReference>
<dbReference type="AlphaFoldDB" id="A0A8J3EB00"/>
<organism evidence="6 7">
    <name type="scientific">Caldovatus sediminis</name>
    <dbReference type="NCBI Taxonomy" id="2041189"/>
    <lineage>
        <taxon>Bacteria</taxon>
        <taxon>Pseudomonadati</taxon>
        <taxon>Pseudomonadota</taxon>
        <taxon>Alphaproteobacteria</taxon>
        <taxon>Acetobacterales</taxon>
        <taxon>Roseomonadaceae</taxon>
        <taxon>Caldovatus</taxon>
    </lineage>
</organism>
<comment type="cofactor">
    <cofactor evidence="1">
        <name>Zn(2+)</name>
        <dbReference type="ChEBI" id="CHEBI:29105"/>
    </cofactor>
</comment>
<reference evidence="6 7" key="1">
    <citation type="journal article" date="2014" name="Int. J. Syst. Evol. Microbiol.">
        <title>Complete genome sequence of Corynebacterium casei LMG S-19264T (=DSM 44701T), isolated from a smear-ripened cheese.</title>
        <authorList>
            <consortium name="US DOE Joint Genome Institute (JGI-PGF)"/>
            <person name="Walter F."/>
            <person name="Albersmeier A."/>
            <person name="Kalinowski J."/>
            <person name="Ruckert C."/>
        </authorList>
    </citation>
    <scope>NUCLEOTIDE SEQUENCE [LARGE SCALE GENOMIC DNA]</scope>
    <source>
        <strain evidence="6 7">CGMCC 1.16330</strain>
    </source>
</reference>
<keyword evidence="7" id="KW-1185">Reference proteome</keyword>
<dbReference type="EMBL" id="BMKS01000002">
    <property type="protein sequence ID" value="GGG21638.1"/>
    <property type="molecule type" value="Genomic_DNA"/>
</dbReference>
<evidence type="ECO:0000256" key="5">
    <source>
        <dbReference type="ARBA" id="ARBA00024029"/>
    </source>
</evidence>
<dbReference type="InterPro" id="IPR024087">
    <property type="entry name" value="Creatininase-like_sf"/>
</dbReference>
<evidence type="ECO:0000256" key="1">
    <source>
        <dbReference type="ARBA" id="ARBA00001947"/>
    </source>
</evidence>
<sequence>MPGRPSVWIHELSWDEVEEHLRGDDVALVPIGATEQHGRHAPLLLDTGWAVTVAQAAAELAGCLVAPPLHYGWSHGHMAFPGTIGLRAETLTAVAIDVGECLVRHGFRRVLFVNGNRVANLAPLEIAAVKLRLGTGAVTGVADTGLLARSAVGGLAEGGPGTLGHAGESETAMALAYYPHLVDMARDAGGFTAAATPAESGRVRHGHLSLDPRLDGDSVLLPHLPEEFRARTEARHGVAGDASRATAEKGRAMVAAIAGRLAEVIAEVRAMPVAELRMPPVVG</sequence>
<comment type="caution">
    <text evidence="6">The sequence shown here is derived from an EMBL/GenBank/DDBJ whole genome shotgun (WGS) entry which is preliminary data.</text>
</comment>
<proteinExistence type="inferred from homology"/>
<evidence type="ECO:0000256" key="4">
    <source>
        <dbReference type="ARBA" id="ARBA00022833"/>
    </source>
</evidence>
<dbReference type="Proteomes" id="UP000597507">
    <property type="component" value="Unassembled WGS sequence"/>
</dbReference>
<dbReference type="Pfam" id="PF02633">
    <property type="entry name" value="Creatininase"/>
    <property type="match status" value="1"/>
</dbReference>